<name>Q3SR62_NITWN</name>
<dbReference type="KEGG" id="nwi:Nwi_1969"/>
<dbReference type="RefSeq" id="WP_011315216.1">
    <property type="nucleotide sequence ID" value="NC_007406.1"/>
</dbReference>
<keyword evidence="5" id="KW-1185">Reference proteome</keyword>
<organism evidence="4 5">
    <name type="scientific">Nitrobacter winogradskyi (strain ATCC 25391 / DSM 10237 / CIP 104748 / NCIMB 11846 / Nb-255)</name>
    <dbReference type="NCBI Taxonomy" id="323098"/>
    <lineage>
        <taxon>Bacteria</taxon>
        <taxon>Pseudomonadati</taxon>
        <taxon>Pseudomonadota</taxon>
        <taxon>Alphaproteobacteria</taxon>
        <taxon>Hyphomicrobiales</taxon>
        <taxon>Nitrobacteraceae</taxon>
        <taxon>Nitrobacter</taxon>
    </lineage>
</organism>
<dbReference type="EMBL" id="CP000115">
    <property type="protein sequence ID" value="ABA05229.1"/>
    <property type="molecule type" value="Genomic_DNA"/>
</dbReference>
<keyword evidence="1" id="KW-0472">Membrane</keyword>
<evidence type="ECO:0000313" key="5">
    <source>
        <dbReference type="Proteomes" id="UP000002531"/>
    </source>
</evidence>
<dbReference type="Gene3D" id="3.55.50.30">
    <property type="match status" value="1"/>
</dbReference>
<sequence>MEQNGTQSVDDQAVQWFVLLRDEDATAEDRRAFAHWLAFDQTHETAWQSVERMWGGLDALAPEVVRQRRKPRRNSRLKRGAAVALLLAAIGIGWQMAPTGLFADYRTAIGERRMIVLQDGSQVDLGAASALDVSFGTGERRVRLLTGEAFFTVTKDAARPFIVAAENGEVKVLGTAFDVKIADGVAVAVAHNAVQVSAQASTQAPDRPDVVPDAPVVVRQGQIVRYDFAGISAVGAADLESIQAWRHGQLVFRDVPLDTVLTELQRYRFGRIVLIGGTLGQRRVTAVFDAAKTEQALDTIAESLSLRIYRAAGLLTVIIPNDSAEKLPRATNYFSRSCRLQNRDGIAPSWPIPCPHVEDGGRPITRWASRANCWTSA</sequence>
<dbReference type="Pfam" id="PF04773">
    <property type="entry name" value="FecR"/>
    <property type="match status" value="1"/>
</dbReference>
<keyword evidence="1" id="KW-1133">Transmembrane helix</keyword>
<dbReference type="InterPro" id="IPR006860">
    <property type="entry name" value="FecR"/>
</dbReference>
<dbReference type="Pfam" id="PF16220">
    <property type="entry name" value="DUF4880"/>
    <property type="match status" value="1"/>
</dbReference>
<feature type="domain" description="FecR N-terminal" evidence="3">
    <location>
        <begin position="11"/>
        <end position="53"/>
    </location>
</feature>
<gene>
    <name evidence="4" type="ordered locus">Nwi_1969</name>
</gene>
<dbReference type="OrthoDB" id="636724at2"/>
<dbReference type="Gene3D" id="2.60.120.1440">
    <property type="match status" value="1"/>
</dbReference>
<evidence type="ECO:0000259" key="3">
    <source>
        <dbReference type="Pfam" id="PF16220"/>
    </source>
</evidence>
<feature type="transmembrane region" description="Helical" evidence="1">
    <location>
        <begin position="77"/>
        <end position="97"/>
    </location>
</feature>
<dbReference type="AlphaFoldDB" id="Q3SR62"/>
<dbReference type="PIRSF" id="PIRSF018266">
    <property type="entry name" value="FecR"/>
    <property type="match status" value="1"/>
</dbReference>
<protein>
    <submittedName>
        <fullName evidence="4">FecR protein</fullName>
    </submittedName>
</protein>
<feature type="domain" description="FecR protein" evidence="2">
    <location>
        <begin position="104"/>
        <end position="194"/>
    </location>
</feature>
<dbReference type="eggNOG" id="COG3712">
    <property type="taxonomic scope" value="Bacteria"/>
</dbReference>
<dbReference type="STRING" id="323098.Nwi_1969"/>
<keyword evidence="1" id="KW-0812">Transmembrane</keyword>
<dbReference type="Proteomes" id="UP000002531">
    <property type="component" value="Chromosome"/>
</dbReference>
<dbReference type="InterPro" id="IPR012373">
    <property type="entry name" value="Ferrdict_sens_TM"/>
</dbReference>
<evidence type="ECO:0000256" key="1">
    <source>
        <dbReference type="SAM" id="Phobius"/>
    </source>
</evidence>
<dbReference type="InterPro" id="IPR032623">
    <property type="entry name" value="FecR_N"/>
</dbReference>
<accession>Q3SR62</accession>
<dbReference type="HOGENOM" id="CLU_050192_0_1_5"/>
<evidence type="ECO:0000313" key="4">
    <source>
        <dbReference type="EMBL" id="ABA05229.1"/>
    </source>
</evidence>
<evidence type="ECO:0000259" key="2">
    <source>
        <dbReference type="Pfam" id="PF04773"/>
    </source>
</evidence>
<dbReference type="PANTHER" id="PTHR30273:SF2">
    <property type="entry name" value="PROTEIN FECR"/>
    <property type="match status" value="1"/>
</dbReference>
<dbReference type="GO" id="GO:0016989">
    <property type="term" value="F:sigma factor antagonist activity"/>
    <property type="evidence" value="ECO:0007669"/>
    <property type="project" value="TreeGrafter"/>
</dbReference>
<proteinExistence type="predicted"/>
<dbReference type="PANTHER" id="PTHR30273">
    <property type="entry name" value="PERIPLASMIC SIGNAL SENSOR AND SIGMA FACTOR ACTIVATOR FECR-RELATED"/>
    <property type="match status" value="1"/>
</dbReference>
<reference evidence="4 5" key="1">
    <citation type="journal article" date="2006" name="Appl. Environ. Microbiol.">
        <title>Genome sequence of the chemolithoautotrophic nitrite-oxidizing bacterium Nitrobacter winogradskyi Nb-255.</title>
        <authorList>
            <person name="Starkenburg S.R."/>
            <person name="Chain P.S."/>
            <person name="Sayavedra-Soto L.A."/>
            <person name="Hauser L."/>
            <person name="Land M.L."/>
            <person name="Larimer F.W."/>
            <person name="Malfatti S.A."/>
            <person name="Klotz M.G."/>
            <person name="Bottomley P.J."/>
            <person name="Arp D.J."/>
            <person name="Hickey W.J."/>
        </authorList>
    </citation>
    <scope>NUCLEOTIDE SEQUENCE [LARGE SCALE GENOMIC DNA]</scope>
    <source>
        <strain evidence="5">ATCC 25391 / DSM 10237 / CIP 104748 / NCIMB 11846 / Nb-255</strain>
    </source>
</reference>